<dbReference type="InterPro" id="IPR018108">
    <property type="entry name" value="MCP_transmembrane"/>
</dbReference>
<dbReference type="Proteomes" id="UP000604825">
    <property type="component" value="Unassembled WGS sequence"/>
</dbReference>
<feature type="repeat" description="Solcar" evidence="4">
    <location>
        <begin position="128"/>
        <end position="216"/>
    </location>
</feature>
<dbReference type="SUPFAM" id="SSF103506">
    <property type="entry name" value="Mitochondrial carrier"/>
    <property type="match status" value="1"/>
</dbReference>
<feature type="repeat" description="Solcar" evidence="4">
    <location>
        <begin position="32"/>
        <end position="113"/>
    </location>
</feature>
<evidence type="ECO:0000256" key="3">
    <source>
        <dbReference type="ARBA" id="ARBA00023136"/>
    </source>
</evidence>
<comment type="caution">
    <text evidence="5">The sequence shown here is derived from an EMBL/GenBank/DDBJ whole genome shotgun (WGS) entry which is preliminary data.</text>
</comment>
<sequence>MAAAADTSEASAAGIALAEANINWERLDKTRFHVIGAILFTAQQGALHPTAVVKTRMQVAEGGLAHMSGFTVFRRILRSDGIPGIFRGFGTSAVGALPGRVLALTSLEISKEMTFKYCEHFDMSEASRIAVANGVAGLMSSICSCSYFVPLDVICQRLMVQGLPGMATYRGPFDVINKVVRTEGIRGLYRGFGITMLTQSPASALWWSAYGGAQHAIWRSLGYGKDSHKTISIRTCCCPSDSRNNCWCLLIDYHNSNRYHQDSASEDGHVGRSQKVQLLTWVTHSGLKLIVPLCQVMDNYGKGRPSVMKTTRLLLDEDGWRGFYRGQSFVSEENNVISATRERILERLRAAFHQAVHWWQRERLHDSVRVPAVGVREQRSLVSAGRQQLDAGHGDVRAGYGVAARKADGRAGLRVVRAVDVPVRDPGHAHRGGLVGAPVAEAVVLVDDDAALHVLHLHAGELDCRHGAGAALPRLDAEAVVGVEDPRVPDRDVGHAGVRVVDAHAADAARMTTACRVRLTTNGTAMEALCWYLMPWPWPHVMFSMWTSEHPAPMETQSSPVVTGGAQLDVDSFSSMCVQSLFELTVVDPRVEDLDGRGVLDVDAVRVGAGHRRADEEAVDAHALAVVEPEVELRAVLDPQAAHRHVVAQEESYQLQIRTE</sequence>
<reference evidence="5" key="1">
    <citation type="submission" date="2020-10" db="EMBL/GenBank/DDBJ databases">
        <authorList>
            <person name="Han B."/>
            <person name="Lu T."/>
            <person name="Zhao Q."/>
            <person name="Huang X."/>
            <person name="Zhao Y."/>
        </authorList>
    </citation>
    <scope>NUCLEOTIDE SEQUENCE</scope>
</reference>
<dbReference type="Pfam" id="PF00153">
    <property type="entry name" value="Mito_carr"/>
    <property type="match status" value="2"/>
</dbReference>
<evidence type="ECO:0000256" key="4">
    <source>
        <dbReference type="PROSITE-ProRule" id="PRU00282"/>
    </source>
</evidence>
<dbReference type="EMBL" id="CAJGYO010000006">
    <property type="protein sequence ID" value="CAD6238598.1"/>
    <property type="molecule type" value="Genomic_DNA"/>
</dbReference>
<gene>
    <name evidence="5" type="ORF">NCGR_LOCUS25785</name>
</gene>
<evidence type="ECO:0000313" key="5">
    <source>
        <dbReference type="EMBL" id="CAD6238598.1"/>
    </source>
</evidence>
<accession>A0A811P6X1</accession>
<dbReference type="PANTHER" id="PTHR46080">
    <property type="entry name" value="MITOCHONDRIAL SUBSTRATE CARRIER FAMILY PROTEIN J"/>
    <property type="match status" value="1"/>
</dbReference>
<dbReference type="AlphaFoldDB" id="A0A811P6X1"/>
<name>A0A811P6X1_9POAL</name>
<evidence type="ECO:0000256" key="2">
    <source>
        <dbReference type="ARBA" id="ARBA00022692"/>
    </source>
</evidence>
<proteinExistence type="predicted"/>
<dbReference type="PANTHER" id="PTHR46080:SF5">
    <property type="entry name" value="OS01G0329400 PROTEIN"/>
    <property type="match status" value="1"/>
</dbReference>
<keyword evidence="6" id="KW-1185">Reference proteome</keyword>
<keyword evidence="2 4" id="KW-0812">Transmembrane</keyword>
<keyword evidence="3 4" id="KW-0472">Membrane</keyword>
<evidence type="ECO:0000256" key="1">
    <source>
        <dbReference type="ARBA" id="ARBA00004141"/>
    </source>
</evidence>
<dbReference type="GO" id="GO:0016020">
    <property type="term" value="C:membrane"/>
    <property type="evidence" value="ECO:0007669"/>
    <property type="project" value="UniProtKB-SubCell"/>
</dbReference>
<organism evidence="5 6">
    <name type="scientific">Miscanthus lutarioriparius</name>
    <dbReference type="NCBI Taxonomy" id="422564"/>
    <lineage>
        <taxon>Eukaryota</taxon>
        <taxon>Viridiplantae</taxon>
        <taxon>Streptophyta</taxon>
        <taxon>Embryophyta</taxon>
        <taxon>Tracheophyta</taxon>
        <taxon>Spermatophyta</taxon>
        <taxon>Magnoliopsida</taxon>
        <taxon>Liliopsida</taxon>
        <taxon>Poales</taxon>
        <taxon>Poaceae</taxon>
        <taxon>PACMAD clade</taxon>
        <taxon>Panicoideae</taxon>
        <taxon>Andropogonodae</taxon>
        <taxon>Andropogoneae</taxon>
        <taxon>Saccharinae</taxon>
        <taxon>Miscanthus</taxon>
    </lineage>
</organism>
<dbReference type="OrthoDB" id="250329at2759"/>
<protein>
    <submittedName>
        <fullName evidence="5">Uncharacterized protein</fullName>
    </submittedName>
</protein>
<evidence type="ECO:0000313" key="6">
    <source>
        <dbReference type="Proteomes" id="UP000604825"/>
    </source>
</evidence>
<comment type="subcellular location">
    <subcellularLocation>
        <location evidence="1">Membrane</location>
        <topology evidence="1">Multi-pass membrane protein</topology>
    </subcellularLocation>
</comment>
<dbReference type="InterPro" id="IPR023395">
    <property type="entry name" value="MCP_dom_sf"/>
</dbReference>
<dbReference type="Gene3D" id="1.50.40.10">
    <property type="entry name" value="Mitochondrial carrier domain"/>
    <property type="match status" value="1"/>
</dbReference>
<dbReference type="PROSITE" id="PS50920">
    <property type="entry name" value="SOLCAR"/>
    <property type="match status" value="2"/>
</dbReference>